<dbReference type="SUPFAM" id="SSF53254">
    <property type="entry name" value="Phosphoglycerate mutase-like"/>
    <property type="match status" value="1"/>
</dbReference>
<dbReference type="InterPro" id="IPR003094">
    <property type="entry name" value="6Pfruct_kin"/>
</dbReference>
<evidence type="ECO:0000256" key="2">
    <source>
        <dbReference type="ARBA" id="ARBA00022840"/>
    </source>
</evidence>
<dbReference type="AlphaFoldDB" id="A0A401QF65"/>
<keyword evidence="2" id="KW-0067">ATP-binding</keyword>
<dbReference type="PIRSF" id="PIRSF000709">
    <property type="entry name" value="6PFK_2-Ptase"/>
    <property type="match status" value="1"/>
</dbReference>
<name>A0A401QF65_SCYTO</name>
<reference evidence="4 5" key="1">
    <citation type="journal article" date="2018" name="Nat. Ecol. Evol.">
        <title>Shark genomes provide insights into elasmobranch evolution and the origin of vertebrates.</title>
        <authorList>
            <person name="Hara Y"/>
            <person name="Yamaguchi K"/>
            <person name="Onimaru K"/>
            <person name="Kadota M"/>
            <person name="Koyanagi M"/>
            <person name="Keeley SD"/>
            <person name="Tatsumi K"/>
            <person name="Tanaka K"/>
            <person name="Motone F"/>
            <person name="Kageyama Y"/>
            <person name="Nozu R"/>
            <person name="Adachi N"/>
            <person name="Nishimura O"/>
            <person name="Nakagawa R"/>
            <person name="Tanegashima C"/>
            <person name="Kiyatake I"/>
            <person name="Matsumoto R"/>
            <person name="Murakumo K"/>
            <person name="Nishida K"/>
            <person name="Terakita A"/>
            <person name="Kuratani S"/>
            <person name="Sato K"/>
            <person name="Hyodo S Kuraku.S."/>
        </authorList>
    </citation>
    <scope>NUCLEOTIDE SEQUENCE [LARGE SCALE GENOMIC DNA]</scope>
</reference>
<evidence type="ECO:0000259" key="3">
    <source>
        <dbReference type="Pfam" id="PF01591"/>
    </source>
</evidence>
<dbReference type="InterPro" id="IPR001345">
    <property type="entry name" value="PG/BPGM_mutase_AS"/>
</dbReference>
<evidence type="ECO:0000313" key="4">
    <source>
        <dbReference type="EMBL" id="GCB84020.1"/>
    </source>
</evidence>
<dbReference type="GO" id="GO:0006003">
    <property type="term" value="P:fructose 2,6-bisphosphate metabolic process"/>
    <property type="evidence" value="ECO:0007669"/>
    <property type="project" value="InterPro"/>
</dbReference>
<dbReference type="PRINTS" id="PR00991">
    <property type="entry name" value="6PFRUCTKNASE"/>
</dbReference>
<evidence type="ECO:0000313" key="5">
    <source>
        <dbReference type="Proteomes" id="UP000288216"/>
    </source>
</evidence>
<dbReference type="GO" id="GO:0003873">
    <property type="term" value="F:6-phosphofructo-2-kinase activity"/>
    <property type="evidence" value="ECO:0007669"/>
    <property type="project" value="InterPro"/>
</dbReference>
<dbReference type="PANTHER" id="PTHR10606">
    <property type="entry name" value="6-PHOSPHOFRUCTO-2-KINASE/FRUCTOSE-2,6-BISPHOSPHATASE"/>
    <property type="match status" value="1"/>
</dbReference>
<protein>
    <recommendedName>
        <fullName evidence="3">6-phosphofructo-2-kinase domain-containing protein</fullName>
    </recommendedName>
</protein>
<sequence length="75" mass="8531">MDVGRRYLVNHVLDHIQSKIVYYLMNIHITPRSIYLCRHGESDLNLKGRIGGDSGLSLRGKQDLCSDVYLTPDPC</sequence>
<dbReference type="PROSITE" id="PS00175">
    <property type="entry name" value="PG_MUTASE"/>
    <property type="match status" value="1"/>
</dbReference>
<dbReference type="GO" id="GO:0004331">
    <property type="term" value="F:fructose-2,6-bisphosphate 2-phosphatase activity"/>
    <property type="evidence" value="ECO:0007669"/>
    <property type="project" value="TreeGrafter"/>
</dbReference>
<keyword evidence="5" id="KW-1185">Reference proteome</keyword>
<dbReference type="STRING" id="75743.A0A401QF65"/>
<feature type="domain" description="6-phosphofructo-2-kinase" evidence="3">
    <location>
        <begin position="1"/>
        <end position="31"/>
    </location>
</feature>
<proteinExistence type="predicted"/>
<dbReference type="OrthoDB" id="267323at2759"/>
<comment type="caution">
    <text evidence="4">The sequence shown here is derived from an EMBL/GenBank/DDBJ whole genome shotgun (WGS) entry which is preliminary data.</text>
</comment>
<dbReference type="GO" id="GO:0005524">
    <property type="term" value="F:ATP binding"/>
    <property type="evidence" value="ECO:0007669"/>
    <property type="project" value="UniProtKB-KW"/>
</dbReference>
<dbReference type="InterPro" id="IPR027417">
    <property type="entry name" value="P-loop_NTPase"/>
</dbReference>
<dbReference type="InterPro" id="IPR013079">
    <property type="entry name" value="6Phosfructo_kin"/>
</dbReference>
<dbReference type="EMBL" id="BFAA01051642">
    <property type="protein sequence ID" value="GCB84020.1"/>
    <property type="molecule type" value="Genomic_DNA"/>
</dbReference>
<dbReference type="Gene3D" id="3.40.50.1240">
    <property type="entry name" value="Phosphoglycerate mutase-like"/>
    <property type="match status" value="1"/>
</dbReference>
<dbReference type="GO" id="GO:0005829">
    <property type="term" value="C:cytosol"/>
    <property type="evidence" value="ECO:0007669"/>
    <property type="project" value="TreeGrafter"/>
</dbReference>
<keyword evidence="1" id="KW-0547">Nucleotide-binding</keyword>
<dbReference type="Proteomes" id="UP000288216">
    <property type="component" value="Unassembled WGS sequence"/>
</dbReference>
<dbReference type="Pfam" id="PF01591">
    <property type="entry name" value="6PF2K"/>
    <property type="match status" value="1"/>
</dbReference>
<gene>
    <name evidence="4" type="ORF">scyTo_0024619</name>
</gene>
<dbReference type="Gene3D" id="3.40.50.300">
    <property type="entry name" value="P-loop containing nucleotide triphosphate hydrolases"/>
    <property type="match status" value="1"/>
</dbReference>
<dbReference type="InterPro" id="IPR029033">
    <property type="entry name" value="His_PPase_superfam"/>
</dbReference>
<dbReference type="GO" id="GO:0006000">
    <property type="term" value="P:fructose metabolic process"/>
    <property type="evidence" value="ECO:0007669"/>
    <property type="project" value="InterPro"/>
</dbReference>
<accession>A0A401QF65</accession>
<dbReference type="PANTHER" id="PTHR10606:SF14">
    <property type="entry name" value="6-PHOSPHOFRUCTO-2-KINASE_FRUCTOSE-2,6-BISPHOSPHATASE 4"/>
    <property type="match status" value="1"/>
</dbReference>
<evidence type="ECO:0000256" key="1">
    <source>
        <dbReference type="ARBA" id="ARBA00022741"/>
    </source>
</evidence>
<organism evidence="4 5">
    <name type="scientific">Scyliorhinus torazame</name>
    <name type="common">Cloudy catshark</name>
    <name type="synonym">Catulus torazame</name>
    <dbReference type="NCBI Taxonomy" id="75743"/>
    <lineage>
        <taxon>Eukaryota</taxon>
        <taxon>Metazoa</taxon>
        <taxon>Chordata</taxon>
        <taxon>Craniata</taxon>
        <taxon>Vertebrata</taxon>
        <taxon>Chondrichthyes</taxon>
        <taxon>Elasmobranchii</taxon>
        <taxon>Galeomorphii</taxon>
        <taxon>Galeoidea</taxon>
        <taxon>Carcharhiniformes</taxon>
        <taxon>Scyliorhinidae</taxon>
        <taxon>Scyliorhinus</taxon>
    </lineage>
</organism>